<sequence>MAVPKSASQQLSSLSTTSSNNTRNIAPDTTHMMDEYIPETNYESIEISILLHHIEDLAFPPANNSSASTALEQAKHVPELVGPPTCEFTEISHPISVLCSHLIALFRILAVRKKHLPQVPVEQVLERVWSAASSMGGSKEKESIFKAIEFIDETKRKTWRWTVEEFSIAFEAAWAKRPTRWTMMEDEGKIIKALKAARIALHKGAEDALRKENLHGGPG</sequence>
<evidence type="ECO:0000313" key="2">
    <source>
        <dbReference type="EMBL" id="KAJ2903199.1"/>
    </source>
</evidence>
<reference evidence="2" key="1">
    <citation type="submission" date="2022-07" db="EMBL/GenBank/DDBJ databases">
        <title>Draft genome sequence of Zalerion maritima ATCC 34329, a (micro)plastics degrading marine fungus.</title>
        <authorList>
            <person name="Paco A."/>
            <person name="Goncalves M.F.M."/>
            <person name="Rocha-Santos T.A.P."/>
            <person name="Alves A."/>
        </authorList>
    </citation>
    <scope>NUCLEOTIDE SEQUENCE</scope>
    <source>
        <strain evidence="2">ATCC 34329</strain>
    </source>
</reference>
<dbReference type="AlphaFoldDB" id="A0AAD5WU99"/>
<proteinExistence type="predicted"/>
<evidence type="ECO:0000313" key="3">
    <source>
        <dbReference type="Proteomes" id="UP001201980"/>
    </source>
</evidence>
<dbReference type="EMBL" id="JAKWBI020000088">
    <property type="protein sequence ID" value="KAJ2903199.1"/>
    <property type="molecule type" value="Genomic_DNA"/>
</dbReference>
<comment type="caution">
    <text evidence="2">The sequence shown here is derived from an EMBL/GenBank/DDBJ whole genome shotgun (WGS) entry which is preliminary data.</text>
</comment>
<dbReference type="Proteomes" id="UP001201980">
    <property type="component" value="Unassembled WGS sequence"/>
</dbReference>
<protein>
    <submittedName>
        <fullName evidence="2">Uncharacterized protein</fullName>
    </submittedName>
</protein>
<feature type="region of interest" description="Disordered" evidence="1">
    <location>
        <begin position="1"/>
        <end position="30"/>
    </location>
</feature>
<evidence type="ECO:0000256" key="1">
    <source>
        <dbReference type="SAM" id="MobiDB-lite"/>
    </source>
</evidence>
<name>A0AAD5WU99_9PEZI</name>
<keyword evidence="3" id="KW-1185">Reference proteome</keyword>
<feature type="compositionally biased region" description="Low complexity" evidence="1">
    <location>
        <begin position="8"/>
        <end position="21"/>
    </location>
</feature>
<gene>
    <name evidence="2" type="ORF">MKZ38_010235</name>
</gene>
<organism evidence="2 3">
    <name type="scientific">Zalerion maritima</name>
    <dbReference type="NCBI Taxonomy" id="339359"/>
    <lineage>
        <taxon>Eukaryota</taxon>
        <taxon>Fungi</taxon>
        <taxon>Dikarya</taxon>
        <taxon>Ascomycota</taxon>
        <taxon>Pezizomycotina</taxon>
        <taxon>Sordariomycetes</taxon>
        <taxon>Lulworthiomycetidae</taxon>
        <taxon>Lulworthiales</taxon>
        <taxon>Lulworthiaceae</taxon>
        <taxon>Zalerion</taxon>
    </lineage>
</organism>
<accession>A0AAD5WU99</accession>